<dbReference type="Proteomes" id="UP000006352">
    <property type="component" value="Unassembled WGS sequence"/>
</dbReference>
<feature type="region of interest" description="Disordered" evidence="1">
    <location>
        <begin position="77"/>
        <end position="102"/>
    </location>
</feature>
<keyword evidence="4" id="KW-1185">Reference proteome</keyword>
<organism evidence="3 4">
    <name type="scientific">Fibroporia radiculosa</name>
    <dbReference type="NCBI Taxonomy" id="599839"/>
    <lineage>
        <taxon>Eukaryota</taxon>
        <taxon>Fungi</taxon>
        <taxon>Dikarya</taxon>
        <taxon>Basidiomycota</taxon>
        <taxon>Agaricomycotina</taxon>
        <taxon>Agaricomycetes</taxon>
        <taxon>Polyporales</taxon>
        <taxon>Fibroporiaceae</taxon>
        <taxon>Fibroporia</taxon>
    </lineage>
</organism>
<accession>J4H2A5</accession>
<proteinExistence type="predicted"/>
<dbReference type="STRING" id="599839.J4H2A5"/>
<evidence type="ECO:0000259" key="2">
    <source>
        <dbReference type="Pfam" id="PF06985"/>
    </source>
</evidence>
<dbReference type="GeneID" id="24096095"/>
<dbReference type="EMBL" id="HE797023">
    <property type="protein sequence ID" value="CCM01184.1"/>
    <property type="molecule type" value="Genomic_DNA"/>
</dbReference>
<dbReference type="HOGENOM" id="CLU_000288_138_1_1"/>
<evidence type="ECO:0000313" key="4">
    <source>
        <dbReference type="Proteomes" id="UP000006352"/>
    </source>
</evidence>
<dbReference type="InterPro" id="IPR010730">
    <property type="entry name" value="HET"/>
</dbReference>
<dbReference type="PANTHER" id="PTHR10622:SF12">
    <property type="entry name" value="HET DOMAIN-CONTAINING PROTEIN"/>
    <property type="match status" value="1"/>
</dbReference>
<evidence type="ECO:0000313" key="3">
    <source>
        <dbReference type="EMBL" id="CCM01184.1"/>
    </source>
</evidence>
<dbReference type="Pfam" id="PF06985">
    <property type="entry name" value="HET"/>
    <property type="match status" value="1"/>
</dbReference>
<dbReference type="InParanoid" id="J4H2A5"/>
<dbReference type="AlphaFoldDB" id="J4H2A5"/>
<gene>
    <name evidence="3" type="ORF">FIBRA_03232</name>
</gene>
<name>J4H2A5_9APHY</name>
<sequence length="499" mass="56808">MSSEGLIYILDEYIANRVPARLIKVDEMKVVTRDDVKEYYRPMFEALKYPPIEMHETVRYAILSHRWLSRGEPTFQDMSEQGARAPGTGPDPEGTIQTQNRLSGPGYDKLVAFCTKAKEYDCPFAWSDTCCIDKRSSAELDEAIRSMFWWYRNASICITHLGTSSSPDDMGSDPWFTRGWTLQELLGPRRTKFFGRDWAPLVDGDNDKVLADPTNILAKVSTITGISDSEICHFVPGMQRVAERMGWASKRRTTKVEDMAYSLIGIFDISLDIQYGEGDVAFSRLMEAIVRRYSGWDIHAWKGRCSKFSRGLASSPSCYPPLLFNFLDNNPDNFRAPLDYGYDETILTNKGLRLKVLLVPMKLSSDPIDKEMHDSLFTFRAKQPKYVALEHPGQAVGKVKVEIPSKLEDQCYPFPPGVMSMYNWAVGVLDYLRDDSEAANENEGAIEPNDSEYTAFLLFQLLPEYRRPNIKPWYKLATEQVVKVSCLKELKDNLTTIAL</sequence>
<dbReference type="RefSeq" id="XP_012180467.1">
    <property type="nucleotide sequence ID" value="XM_012325077.1"/>
</dbReference>
<dbReference type="OrthoDB" id="2749026at2759"/>
<reference evidence="3 4" key="1">
    <citation type="journal article" date="2012" name="Appl. Environ. Microbiol.">
        <title>Short-read sequencing for genomic analysis of the brown rot fungus Fibroporia radiculosa.</title>
        <authorList>
            <person name="Tang J.D."/>
            <person name="Perkins A.D."/>
            <person name="Sonstegard T.S."/>
            <person name="Schroeder S.G."/>
            <person name="Burgess S.C."/>
            <person name="Diehl S.V."/>
        </authorList>
    </citation>
    <scope>NUCLEOTIDE SEQUENCE [LARGE SCALE GENOMIC DNA]</scope>
    <source>
        <strain evidence="3 4">TFFH 294</strain>
    </source>
</reference>
<dbReference type="PANTHER" id="PTHR10622">
    <property type="entry name" value="HET DOMAIN-CONTAINING PROTEIN"/>
    <property type="match status" value="1"/>
</dbReference>
<protein>
    <recommendedName>
        <fullName evidence="2">Heterokaryon incompatibility domain-containing protein</fullName>
    </recommendedName>
</protein>
<evidence type="ECO:0000256" key="1">
    <source>
        <dbReference type="SAM" id="MobiDB-lite"/>
    </source>
</evidence>
<feature type="domain" description="Heterokaryon incompatibility" evidence="2">
    <location>
        <begin position="60"/>
        <end position="166"/>
    </location>
</feature>